<proteinExistence type="predicted"/>
<evidence type="ECO:0000256" key="4">
    <source>
        <dbReference type="ARBA" id="ARBA00023239"/>
    </source>
</evidence>
<gene>
    <name evidence="7" type="ORF">LOX96_05570</name>
</gene>
<keyword evidence="8" id="KW-1185">Reference proteome</keyword>
<name>A0A9X2CZG1_9GAMM</name>
<dbReference type="GO" id="GO:0042597">
    <property type="term" value="C:periplasmic space"/>
    <property type="evidence" value="ECO:0007669"/>
    <property type="project" value="UniProtKB-SubCell"/>
</dbReference>
<dbReference type="PANTHER" id="PTHR39210">
    <property type="entry name" value="HEPARIN-SULFATE LYASE"/>
    <property type="match status" value="1"/>
</dbReference>
<dbReference type="Gene3D" id="2.70.98.70">
    <property type="match status" value="1"/>
</dbReference>
<organism evidence="7 8">
    <name type="scientific">Legionella maioricensis</name>
    <dbReference type="NCBI Taxonomy" id="2896528"/>
    <lineage>
        <taxon>Bacteria</taxon>
        <taxon>Pseudomonadati</taxon>
        <taxon>Pseudomonadota</taxon>
        <taxon>Gammaproteobacteria</taxon>
        <taxon>Legionellales</taxon>
        <taxon>Legionellaceae</taxon>
        <taxon>Legionella</taxon>
    </lineage>
</organism>
<comment type="caution">
    <text evidence="7">The sequence shown here is derived from an EMBL/GenBank/DDBJ whole genome shotgun (WGS) entry which is preliminary data.</text>
</comment>
<accession>A0A9X2CZG1</accession>
<dbReference type="EMBL" id="JAJKBJ010000004">
    <property type="protein sequence ID" value="MCL9683552.1"/>
    <property type="molecule type" value="Genomic_DNA"/>
</dbReference>
<evidence type="ECO:0000256" key="2">
    <source>
        <dbReference type="ARBA" id="ARBA00022729"/>
    </source>
</evidence>
<dbReference type="Gene3D" id="1.50.10.100">
    <property type="entry name" value="Chondroitin AC/alginate lyase"/>
    <property type="match status" value="1"/>
</dbReference>
<dbReference type="Proteomes" id="UP001139721">
    <property type="component" value="Unassembled WGS sequence"/>
</dbReference>
<sequence>MMGRLKQIISESGYSGLVKRLSARVLRERNMMLFLARDTCFGSYKKQDQPFVLNSLLKREEADLWRDTSRIPQEVIHHYLEHRFDLLGSGWVKIFYGMNCRGLEQYRFASAPSIQPDNQGHWLRKRINKSNLLSAQKIWQQVDPDYIPIDWQIDFKSGYRWSEKTWSKKIKFGHELGVDVKVPWELARMQHLPQLALACFSSTPNEKSKLRSRIKSEFQNQILDFIATNPPGYGVNWICPMDVAIRAANWLLAWNLLHVAEFNCSKSFEEFFAQSIYEHGLYIIENLEWMPDRANHYLANVSGLVFIAASLPSTEETDLWLAFAVQELIVEVERQFDEDGGNFEGSTSYHRLSAEMVYYATAVVLGLTEERLAKLKSYNHQHFKKRRGKPGLQPAPLTFYPTGQIQYSPFPRTYLQRMERMAEFIRDITKPDGSIPQIGDNDSGRFFKLDPVYQVMTVKDARERYTNLDNYDALSNHANYYMEDHLDCSHIVVDGYAMFGRNDFADWLGGQQVARHKVDAIMLRALAAHHQISPGLILNSATQYGTIATVEAFHEQLLYVQGLPEGRLQKTEFTVKEDGLLEGLKLLAYPDFGLFLFRSPRLYLAIRCWIGNKLVHSSHRHQDQLSVELSIDGKNLICDPGTYLYTSLPAERGKYRESDSHFSPFSSFNKSDTQTAHVFSTLQLEKAHVVYWGAEGFVATTTLIKETHQLLISLGNKSVVIYHGCDGPQKSRHKKQLAFSSGYGIRDRIGTDR</sequence>
<dbReference type="RefSeq" id="WP_250421057.1">
    <property type="nucleotide sequence ID" value="NZ_JAJKBJ010000004.1"/>
</dbReference>
<keyword evidence="4" id="KW-0456">Lyase</keyword>
<protein>
    <submittedName>
        <fullName evidence="7">Heparinase II/III family protein</fullName>
    </submittedName>
</protein>
<dbReference type="InterPro" id="IPR031680">
    <property type="entry name" value="Hepar_II_III_N"/>
</dbReference>
<dbReference type="PANTHER" id="PTHR39210:SF1">
    <property type="entry name" value="HEPARIN-SULFATE LYASE"/>
    <property type="match status" value="1"/>
</dbReference>
<dbReference type="GO" id="GO:0016829">
    <property type="term" value="F:lyase activity"/>
    <property type="evidence" value="ECO:0007669"/>
    <property type="project" value="UniProtKB-KW"/>
</dbReference>
<reference evidence="7" key="1">
    <citation type="submission" date="2021-11" db="EMBL/GenBank/DDBJ databases">
        <title>Legionella maioricencis sp. nov., a new species isolated from hot water samples in Mallorca.</title>
        <authorList>
            <person name="Crespi S."/>
            <person name="Drasar V."/>
            <person name="Salva-Serra F."/>
            <person name="Jaen-Luchoro D."/>
            <person name="Pineiro-Iglesias B."/>
            <person name="Aliaga F."/>
            <person name="Fernandez-Juarez V."/>
            <person name="Coll G."/>
            <person name="Moore E.R.B."/>
            <person name="Bennasar-Figueras A."/>
        </authorList>
    </citation>
    <scope>NUCLEOTIDE SEQUENCE</scope>
    <source>
        <strain evidence="7">HCPI-6</strain>
    </source>
</reference>
<keyword evidence="3" id="KW-0574">Periplasm</keyword>
<feature type="domain" description="Heparinase II/III-like C-terminal" evidence="5">
    <location>
        <begin position="587"/>
        <end position="661"/>
    </location>
</feature>
<dbReference type="AlphaFoldDB" id="A0A9X2CZG1"/>
<dbReference type="SUPFAM" id="SSF48230">
    <property type="entry name" value="Chondroitin AC/alginate lyase"/>
    <property type="match status" value="1"/>
</dbReference>
<evidence type="ECO:0000259" key="6">
    <source>
        <dbReference type="Pfam" id="PF16889"/>
    </source>
</evidence>
<keyword evidence="2" id="KW-0732">Signal</keyword>
<dbReference type="Pfam" id="PF16889">
    <property type="entry name" value="Hepar_II_III_N"/>
    <property type="match status" value="1"/>
</dbReference>
<evidence type="ECO:0000256" key="3">
    <source>
        <dbReference type="ARBA" id="ARBA00022764"/>
    </source>
</evidence>
<evidence type="ECO:0000256" key="1">
    <source>
        <dbReference type="ARBA" id="ARBA00004418"/>
    </source>
</evidence>
<dbReference type="InterPro" id="IPR008929">
    <property type="entry name" value="Chondroitin_lyas"/>
</dbReference>
<evidence type="ECO:0000313" key="7">
    <source>
        <dbReference type="EMBL" id="MCL9683552.1"/>
    </source>
</evidence>
<feature type="domain" description="Heparin-sulfate lyase N-terminal" evidence="6">
    <location>
        <begin position="157"/>
        <end position="361"/>
    </location>
</feature>
<comment type="subcellular location">
    <subcellularLocation>
        <location evidence="1">Periplasm</location>
    </subcellularLocation>
</comment>
<dbReference type="InterPro" id="IPR012480">
    <property type="entry name" value="Hepar_II_III_C"/>
</dbReference>
<evidence type="ECO:0000313" key="8">
    <source>
        <dbReference type="Proteomes" id="UP001139721"/>
    </source>
</evidence>
<dbReference type="Pfam" id="PF07940">
    <property type="entry name" value="Hepar_II_III_C"/>
    <property type="match status" value="1"/>
</dbReference>
<evidence type="ECO:0000259" key="5">
    <source>
        <dbReference type="Pfam" id="PF07940"/>
    </source>
</evidence>